<proteinExistence type="predicted"/>
<evidence type="ECO:0000313" key="1">
    <source>
        <dbReference type="EMBL" id="MCC4622333.1"/>
    </source>
</evidence>
<dbReference type="Proteomes" id="UP001199206">
    <property type="component" value="Unassembled WGS sequence"/>
</dbReference>
<accession>A0ABS8HJF8</accession>
<keyword evidence="2" id="KW-1185">Reference proteome</keyword>
<name>A0ABS8HJF8_9XANT</name>
<feature type="non-terminal residue" evidence="1">
    <location>
        <position position="1"/>
    </location>
</feature>
<dbReference type="EMBL" id="JAJGQJ010000084">
    <property type="protein sequence ID" value="MCC4622333.1"/>
    <property type="molecule type" value="Genomic_DNA"/>
</dbReference>
<protein>
    <submittedName>
        <fullName evidence="1">Uncharacterized protein</fullName>
    </submittedName>
</protein>
<gene>
    <name evidence="1" type="ORF">LL965_20585</name>
</gene>
<comment type="caution">
    <text evidence="1">The sequence shown here is derived from an EMBL/GenBank/DDBJ whole genome shotgun (WGS) entry which is preliminary data.</text>
</comment>
<reference evidence="1 2" key="1">
    <citation type="submission" date="2021-10" db="EMBL/GenBank/DDBJ databases">
        <title>Genome sequencing of Xanthomonas strains from NCPPB.</title>
        <authorList>
            <person name="Hussein R."/>
            <person name="Harrison J."/>
            <person name="Studholme D.J."/>
            <person name="Vicente J."/>
            <person name="Grant M."/>
        </authorList>
    </citation>
    <scope>NUCLEOTIDE SEQUENCE [LARGE SCALE GENOMIC DNA]</scope>
    <source>
        <strain evidence="1 2">NCPPB 101</strain>
    </source>
</reference>
<dbReference type="RefSeq" id="WP_228325815.1">
    <property type="nucleotide sequence ID" value="NZ_CAWQPJ010000171.1"/>
</dbReference>
<evidence type="ECO:0000313" key="2">
    <source>
        <dbReference type="Proteomes" id="UP001199206"/>
    </source>
</evidence>
<organism evidence="1 2">
    <name type="scientific">Xanthomonas cassavae CFBP 4642</name>
    <dbReference type="NCBI Taxonomy" id="1219375"/>
    <lineage>
        <taxon>Bacteria</taxon>
        <taxon>Pseudomonadati</taxon>
        <taxon>Pseudomonadota</taxon>
        <taxon>Gammaproteobacteria</taxon>
        <taxon>Lysobacterales</taxon>
        <taxon>Lysobacteraceae</taxon>
        <taxon>Xanthomonas</taxon>
    </lineage>
</organism>
<sequence>LHVQSPRGRELDSKLRRYSNLGGRRRHTDRDACEFSATLTLGYSGASIWPVWVHSQSEDKPVLLDVGDMLLYRGIEVPHWREPLEEGYWLQLFVHYVDASGPYAKRAFDERNSIGPNNTWAAVAAEQAAETP</sequence>